<reference evidence="4 5" key="1">
    <citation type="journal article" date="2013" name="PLoS Genet.">
        <title>The genome and development-dependent transcriptomes of Pyronema confluens: a window into fungal evolution.</title>
        <authorList>
            <person name="Traeger S."/>
            <person name="Altegoer F."/>
            <person name="Freitag M."/>
            <person name="Gabaldon T."/>
            <person name="Kempken F."/>
            <person name="Kumar A."/>
            <person name="Marcet-Houben M."/>
            <person name="Poggeler S."/>
            <person name="Stajich J.E."/>
            <person name="Nowrousian M."/>
        </authorList>
    </citation>
    <scope>NUCLEOTIDE SEQUENCE [LARGE SCALE GENOMIC DNA]</scope>
    <source>
        <strain evidence="5">CBS 100304</strain>
        <tissue evidence="4">Vegetative mycelium</tissue>
    </source>
</reference>
<keyword evidence="5" id="KW-1185">Reference proteome</keyword>
<organism evidence="4 5">
    <name type="scientific">Pyronema omphalodes (strain CBS 100304)</name>
    <name type="common">Pyronema confluens</name>
    <dbReference type="NCBI Taxonomy" id="1076935"/>
    <lineage>
        <taxon>Eukaryota</taxon>
        <taxon>Fungi</taxon>
        <taxon>Dikarya</taxon>
        <taxon>Ascomycota</taxon>
        <taxon>Pezizomycotina</taxon>
        <taxon>Pezizomycetes</taxon>
        <taxon>Pezizales</taxon>
        <taxon>Pyronemataceae</taxon>
        <taxon>Pyronema</taxon>
    </lineage>
</organism>
<dbReference type="PANTHER" id="PTHR24171">
    <property type="entry name" value="ANKYRIN REPEAT DOMAIN-CONTAINING PROTEIN 39-RELATED"/>
    <property type="match status" value="1"/>
</dbReference>
<sequence length="248" mass="26796">MNTPLLPERPAIHEAAIKGNLAEVEKLLAENPKLANSVDDDGRLPLHWAISSNHKAIVELLHSTKGFDPDAPDTRGWTPLMIAASIKDGEEIVKLLLAYGAMVNAQNDSKQTALHFAVSKQNTEVVKLLLSAPHKASTRILDIRKQIPIHRAAAVGSSPLIRILLDNNSSIDPIDDYGQTPLHHAIAEGHGDAAVTLLKRGAKTDGKDKEGKLAIELAPDRKVRLFVSNAAKAENIAITMPEGMKIDL</sequence>
<dbReference type="OrthoDB" id="539213at2759"/>
<feature type="repeat" description="ANK" evidence="3">
    <location>
        <begin position="177"/>
        <end position="209"/>
    </location>
</feature>
<dbReference type="InterPro" id="IPR002110">
    <property type="entry name" value="Ankyrin_rpt"/>
</dbReference>
<name>U4LWY5_PYROM</name>
<dbReference type="AlphaFoldDB" id="U4LWY5"/>
<dbReference type="Gene3D" id="1.25.40.20">
    <property type="entry name" value="Ankyrin repeat-containing domain"/>
    <property type="match status" value="2"/>
</dbReference>
<dbReference type="eggNOG" id="KOG4412">
    <property type="taxonomic scope" value="Eukaryota"/>
</dbReference>
<evidence type="ECO:0000256" key="3">
    <source>
        <dbReference type="PROSITE-ProRule" id="PRU00023"/>
    </source>
</evidence>
<evidence type="ECO:0000313" key="5">
    <source>
        <dbReference type="Proteomes" id="UP000018144"/>
    </source>
</evidence>
<keyword evidence="2 3" id="KW-0040">ANK repeat</keyword>
<dbReference type="PROSITE" id="PS50088">
    <property type="entry name" value="ANK_REPEAT"/>
    <property type="match status" value="4"/>
</dbReference>
<feature type="repeat" description="ANK" evidence="3">
    <location>
        <begin position="109"/>
        <end position="131"/>
    </location>
</feature>
<dbReference type="GO" id="GO:0004842">
    <property type="term" value="F:ubiquitin-protein transferase activity"/>
    <property type="evidence" value="ECO:0007669"/>
    <property type="project" value="TreeGrafter"/>
</dbReference>
<gene>
    <name evidence="4" type="ORF">PCON_02643</name>
</gene>
<dbReference type="Pfam" id="PF12796">
    <property type="entry name" value="Ank_2"/>
    <property type="match status" value="2"/>
</dbReference>
<accession>U4LWY5</accession>
<keyword evidence="1" id="KW-0677">Repeat</keyword>
<protein>
    <submittedName>
        <fullName evidence="4">Similar to Ankyrin repeat-containing protein C6C3.08 acc. no. Q10311</fullName>
    </submittedName>
</protein>
<dbReference type="PROSITE" id="PS50297">
    <property type="entry name" value="ANK_REP_REGION"/>
    <property type="match status" value="3"/>
</dbReference>
<dbReference type="InterPro" id="IPR036770">
    <property type="entry name" value="Ankyrin_rpt-contain_sf"/>
</dbReference>
<evidence type="ECO:0000256" key="1">
    <source>
        <dbReference type="ARBA" id="ARBA00022737"/>
    </source>
</evidence>
<proteinExistence type="predicted"/>
<dbReference type="STRING" id="1076935.U4LWY5"/>
<evidence type="ECO:0000256" key="2">
    <source>
        <dbReference type="ARBA" id="ARBA00023043"/>
    </source>
</evidence>
<feature type="repeat" description="ANK" evidence="3">
    <location>
        <begin position="75"/>
        <end position="108"/>
    </location>
</feature>
<dbReference type="PRINTS" id="PR01415">
    <property type="entry name" value="ANKYRIN"/>
</dbReference>
<evidence type="ECO:0000313" key="4">
    <source>
        <dbReference type="EMBL" id="CCX34143.1"/>
    </source>
</evidence>
<dbReference type="GO" id="GO:0085020">
    <property type="term" value="P:protein K6-linked ubiquitination"/>
    <property type="evidence" value="ECO:0007669"/>
    <property type="project" value="TreeGrafter"/>
</dbReference>
<dbReference type="EMBL" id="HF936305">
    <property type="protein sequence ID" value="CCX34143.1"/>
    <property type="molecule type" value="Genomic_DNA"/>
</dbReference>
<dbReference type="SMART" id="SM00248">
    <property type="entry name" value="ANK"/>
    <property type="match status" value="6"/>
</dbReference>
<feature type="repeat" description="ANK" evidence="3">
    <location>
        <begin position="144"/>
        <end position="176"/>
    </location>
</feature>
<dbReference type="SUPFAM" id="SSF48403">
    <property type="entry name" value="Ankyrin repeat"/>
    <property type="match status" value="1"/>
</dbReference>
<dbReference type="PANTHER" id="PTHR24171:SF8">
    <property type="entry name" value="BRCA1-ASSOCIATED RING DOMAIN PROTEIN 1"/>
    <property type="match status" value="1"/>
</dbReference>
<dbReference type="Proteomes" id="UP000018144">
    <property type="component" value="Unassembled WGS sequence"/>
</dbReference>
<dbReference type="OMA" id="WAVAYNR"/>